<proteinExistence type="predicted"/>
<dbReference type="PANTHER" id="PTHR46927:SF3">
    <property type="entry name" value="THAP-TYPE DOMAIN-CONTAINING PROTEIN"/>
    <property type="match status" value="1"/>
</dbReference>
<evidence type="ECO:0000313" key="8">
    <source>
        <dbReference type="Proteomes" id="UP001153636"/>
    </source>
</evidence>
<dbReference type="AlphaFoldDB" id="A0A9P0CGH1"/>
<protein>
    <recommendedName>
        <fullName evidence="6">THAP-type domain-containing protein</fullName>
    </recommendedName>
</protein>
<dbReference type="GO" id="GO:0008270">
    <property type="term" value="F:zinc ion binding"/>
    <property type="evidence" value="ECO:0007669"/>
    <property type="project" value="UniProtKB-KW"/>
</dbReference>
<accession>A0A9P0CGH1</accession>
<gene>
    <name evidence="7" type="ORF">PSYICH_LOCUS3401</name>
</gene>
<evidence type="ECO:0000256" key="5">
    <source>
        <dbReference type="PROSITE-ProRule" id="PRU00309"/>
    </source>
</evidence>
<dbReference type="InterPro" id="IPR006612">
    <property type="entry name" value="THAP_Znf"/>
</dbReference>
<dbReference type="InterPro" id="IPR052224">
    <property type="entry name" value="THAP_domain_protein"/>
</dbReference>
<dbReference type="Proteomes" id="UP001153636">
    <property type="component" value="Chromosome 12"/>
</dbReference>
<reference evidence="7" key="1">
    <citation type="submission" date="2022-01" db="EMBL/GenBank/DDBJ databases">
        <authorList>
            <person name="King R."/>
        </authorList>
    </citation>
    <scope>NUCLEOTIDE SEQUENCE</scope>
</reference>
<dbReference type="OrthoDB" id="6764673at2759"/>
<evidence type="ECO:0000256" key="1">
    <source>
        <dbReference type="ARBA" id="ARBA00022723"/>
    </source>
</evidence>
<keyword evidence="8" id="KW-1185">Reference proteome</keyword>
<name>A0A9P0CGH1_9CUCU</name>
<dbReference type="InterPro" id="IPR038441">
    <property type="entry name" value="THAP_Znf_sf"/>
</dbReference>
<sequence>MVLKCCVPMCRGNYDSENKRHIFKFPKDTELIEKWVFSIPRENFVPSKYSAVCHIHFKMGDILWKTSEFDGKSGQMLTVNLLKPRLSATAVPSVFPNCPFYLSRSQLNTNRDSPENKKKKLEASALQRALEQSTSDHAEYIEKYSVTCLSDFKLKINLLNLNEDWSVIKKSSCVVILYTDLKIMSKYF</sequence>
<dbReference type="GO" id="GO:0003677">
    <property type="term" value="F:DNA binding"/>
    <property type="evidence" value="ECO:0007669"/>
    <property type="project" value="UniProtKB-UniRule"/>
</dbReference>
<organism evidence="7 8">
    <name type="scientific">Psylliodes chrysocephalus</name>
    <dbReference type="NCBI Taxonomy" id="3402493"/>
    <lineage>
        <taxon>Eukaryota</taxon>
        <taxon>Metazoa</taxon>
        <taxon>Ecdysozoa</taxon>
        <taxon>Arthropoda</taxon>
        <taxon>Hexapoda</taxon>
        <taxon>Insecta</taxon>
        <taxon>Pterygota</taxon>
        <taxon>Neoptera</taxon>
        <taxon>Endopterygota</taxon>
        <taxon>Coleoptera</taxon>
        <taxon>Polyphaga</taxon>
        <taxon>Cucujiformia</taxon>
        <taxon>Chrysomeloidea</taxon>
        <taxon>Chrysomelidae</taxon>
        <taxon>Galerucinae</taxon>
        <taxon>Alticini</taxon>
        <taxon>Psylliodes</taxon>
    </lineage>
</organism>
<keyword evidence="1" id="KW-0479">Metal-binding</keyword>
<keyword evidence="2 5" id="KW-0863">Zinc-finger</keyword>
<dbReference type="PROSITE" id="PS50950">
    <property type="entry name" value="ZF_THAP"/>
    <property type="match status" value="1"/>
</dbReference>
<evidence type="ECO:0000259" key="6">
    <source>
        <dbReference type="PROSITE" id="PS50950"/>
    </source>
</evidence>
<dbReference type="SUPFAM" id="SSF57716">
    <property type="entry name" value="Glucocorticoid receptor-like (DNA-binding domain)"/>
    <property type="match status" value="1"/>
</dbReference>
<evidence type="ECO:0000256" key="2">
    <source>
        <dbReference type="ARBA" id="ARBA00022771"/>
    </source>
</evidence>
<dbReference type="PANTHER" id="PTHR46927">
    <property type="entry name" value="AGAP005574-PA"/>
    <property type="match status" value="1"/>
</dbReference>
<keyword evidence="3" id="KW-0862">Zinc</keyword>
<evidence type="ECO:0000313" key="7">
    <source>
        <dbReference type="EMBL" id="CAH1101789.1"/>
    </source>
</evidence>
<evidence type="ECO:0000256" key="3">
    <source>
        <dbReference type="ARBA" id="ARBA00022833"/>
    </source>
</evidence>
<dbReference type="SMART" id="SM00980">
    <property type="entry name" value="THAP"/>
    <property type="match status" value="1"/>
</dbReference>
<dbReference type="Pfam" id="PF05485">
    <property type="entry name" value="THAP"/>
    <property type="match status" value="1"/>
</dbReference>
<dbReference type="Gene3D" id="6.20.210.20">
    <property type="entry name" value="THAP domain"/>
    <property type="match status" value="1"/>
</dbReference>
<dbReference type="EMBL" id="OV651824">
    <property type="protein sequence ID" value="CAH1101789.1"/>
    <property type="molecule type" value="Genomic_DNA"/>
</dbReference>
<evidence type="ECO:0000256" key="4">
    <source>
        <dbReference type="ARBA" id="ARBA00023125"/>
    </source>
</evidence>
<keyword evidence="4 5" id="KW-0238">DNA-binding</keyword>
<feature type="domain" description="THAP-type" evidence="6">
    <location>
        <begin position="1"/>
        <end position="95"/>
    </location>
</feature>